<accession>A0A8S5QMT8</accession>
<evidence type="ECO:0000313" key="12">
    <source>
        <dbReference type="EMBL" id="DAE20591.1"/>
    </source>
</evidence>
<evidence type="ECO:0000256" key="10">
    <source>
        <dbReference type="HAMAP-Rule" id="MF_04110"/>
    </source>
</evidence>
<dbReference type="GO" id="GO:0003796">
    <property type="term" value="F:lysozyme activity"/>
    <property type="evidence" value="ECO:0007669"/>
    <property type="project" value="UniProtKB-UniRule"/>
</dbReference>
<sequence>MHISSQGIALIQNYEGLRTTAYKPLKKESGWTIGYGHQGPDVKPGMVCTEQWAYEQLKRDLRQVEHQLISALNADEIEVTQGQFDALCSLLFNLSGGILRLVKFKLWAKLKAGDVKGAANEFLDISKAGGQEVRGLTLRRSAEARLFLS</sequence>
<dbReference type="GO" id="GO:0044659">
    <property type="term" value="P:viral release from host cell by cytolysis"/>
    <property type="evidence" value="ECO:0007669"/>
    <property type="project" value="UniProtKB-UniRule"/>
</dbReference>
<keyword evidence="5 10" id="KW-0378">Hydrolase</keyword>
<keyword evidence="3 10" id="KW-1188">Viral release from host cell</keyword>
<dbReference type="Gene3D" id="1.10.530.40">
    <property type="match status" value="1"/>
</dbReference>
<dbReference type="GO" id="GO:0030430">
    <property type="term" value="C:host cell cytoplasm"/>
    <property type="evidence" value="ECO:0007669"/>
    <property type="project" value="UniProtKB-SubCell"/>
</dbReference>
<dbReference type="InterPro" id="IPR023347">
    <property type="entry name" value="Lysozyme_dom_sf"/>
</dbReference>
<name>A0A8S5QMT8_9CAUD</name>
<evidence type="ECO:0000256" key="5">
    <source>
        <dbReference type="ARBA" id="ARBA00022801"/>
    </source>
</evidence>
<proteinExistence type="inferred from homology"/>
<evidence type="ECO:0000256" key="11">
    <source>
        <dbReference type="RuleBase" id="RU003788"/>
    </source>
</evidence>
<comment type="similarity">
    <text evidence="10 11">Belongs to the glycosyl hydrolase 24 family.</text>
</comment>
<dbReference type="CDD" id="cd00737">
    <property type="entry name" value="lyz_endolysin_autolysin"/>
    <property type="match status" value="1"/>
</dbReference>
<evidence type="ECO:0000256" key="1">
    <source>
        <dbReference type="ARBA" id="ARBA00000632"/>
    </source>
</evidence>
<keyword evidence="4 10" id="KW-0081">Bacteriolytic enzyme</keyword>
<evidence type="ECO:0000256" key="7">
    <source>
        <dbReference type="ARBA" id="ARBA00023142"/>
    </source>
</evidence>
<feature type="active site" description="Proton donor/acceptor" evidence="10">
    <location>
        <position position="15"/>
    </location>
</feature>
<keyword evidence="7 10" id="KW-0578">Host cell lysis by virus</keyword>
<evidence type="ECO:0000256" key="4">
    <source>
        <dbReference type="ARBA" id="ARBA00022638"/>
    </source>
</evidence>
<keyword evidence="9 10" id="KW-0326">Glycosidase</keyword>
<comment type="function">
    <text evidence="10">Endolysin with lysozyme activity that degrades host peptidoglycans and participates with the holin and spanin proteins in the sequential events which lead to the programmed host cell lysis releasing the mature viral particles. Once the holin has permeabilized the host cell membrane, the endolysin can reach the periplasm and break down the peptidoglycan layer.</text>
</comment>
<evidence type="ECO:0000256" key="3">
    <source>
        <dbReference type="ARBA" id="ARBA00022612"/>
    </source>
</evidence>
<dbReference type="InterPro" id="IPR051018">
    <property type="entry name" value="Bacteriophage_GH24"/>
</dbReference>
<dbReference type="InterPro" id="IPR034690">
    <property type="entry name" value="Endolysin_T4_type"/>
</dbReference>
<comment type="caution">
    <text evidence="10">Lacks conserved residue(s) required for the propagation of feature annotation.</text>
</comment>
<dbReference type="GO" id="GO:0042742">
    <property type="term" value="P:defense response to bacterium"/>
    <property type="evidence" value="ECO:0007669"/>
    <property type="project" value="UniProtKB-KW"/>
</dbReference>
<reference evidence="12" key="1">
    <citation type="journal article" date="2021" name="Proc. Natl. Acad. Sci. U.S.A.">
        <title>A Catalog of Tens of Thousands of Viruses from Human Metagenomes Reveals Hidden Associations with Chronic Diseases.</title>
        <authorList>
            <person name="Tisza M.J."/>
            <person name="Buck C.B."/>
        </authorList>
    </citation>
    <scope>NUCLEOTIDE SEQUENCE</scope>
    <source>
        <strain evidence="12">CtJ3t72</strain>
    </source>
</reference>
<protein>
    <recommendedName>
        <fullName evidence="10">Endolysin</fullName>
        <ecNumber evidence="10">3.2.1.17</ecNumber>
    </recommendedName>
    <alternativeName>
        <fullName evidence="10">Lysis protein</fullName>
    </alternativeName>
    <alternativeName>
        <fullName evidence="10">Lysozyme</fullName>
    </alternativeName>
    <alternativeName>
        <fullName evidence="10">Muramidase</fullName>
    </alternativeName>
</protein>
<comment type="catalytic activity">
    <reaction evidence="1 10 11">
        <text>Hydrolysis of (1-&gt;4)-beta-linkages between N-acetylmuramic acid and N-acetyl-D-glucosamine residues in a peptidoglycan and between N-acetyl-D-glucosamine residues in chitodextrins.</text>
        <dbReference type="EC" id="3.2.1.17"/>
    </reaction>
</comment>
<organism evidence="12">
    <name type="scientific">Siphoviridae sp. ctJ3t72</name>
    <dbReference type="NCBI Taxonomy" id="2826240"/>
    <lineage>
        <taxon>Viruses</taxon>
        <taxon>Duplodnaviria</taxon>
        <taxon>Heunggongvirae</taxon>
        <taxon>Uroviricota</taxon>
        <taxon>Caudoviricetes</taxon>
    </lineage>
</organism>
<dbReference type="InterPro" id="IPR023346">
    <property type="entry name" value="Lysozyme-like_dom_sf"/>
</dbReference>
<evidence type="ECO:0000256" key="8">
    <source>
        <dbReference type="ARBA" id="ARBA00023200"/>
    </source>
</evidence>
<comment type="caution">
    <text evidence="10">Lacks the conserved Asp active site.</text>
</comment>
<dbReference type="InterPro" id="IPR002196">
    <property type="entry name" value="Glyco_hydro_24"/>
</dbReference>
<dbReference type="SUPFAM" id="SSF53955">
    <property type="entry name" value="Lysozyme-like"/>
    <property type="match status" value="1"/>
</dbReference>
<dbReference type="EMBL" id="BK015698">
    <property type="protein sequence ID" value="DAE20591.1"/>
    <property type="molecule type" value="Genomic_DNA"/>
</dbReference>
<keyword evidence="6 10" id="KW-0204">Cytolysis</keyword>
<dbReference type="EC" id="3.2.1.17" evidence="10"/>
<dbReference type="GO" id="GO:0016998">
    <property type="term" value="P:cell wall macromolecule catabolic process"/>
    <property type="evidence" value="ECO:0007669"/>
    <property type="project" value="InterPro"/>
</dbReference>
<dbReference type="HAMAP" id="MF_04110">
    <property type="entry name" value="ENDOLYSIN_T4"/>
    <property type="match status" value="1"/>
</dbReference>
<dbReference type="PANTHER" id="PTHR38107">
    <property type="match status" value="1"/>
</dbReference>
<evidence type="ECO:0000256" key="9">
    <source>
        <dbReference type="ARBA" id="ARBA00023295"/>
    </source>
</evidence>
<keyword evidence="8 10" id="KW-1035">Host cytoplasm</keyword>
<dbReference type="GO" id="GO:0009253">
    <property type="term" value="P:peptidoglycan catabolic process"/>
    <property type="evidence" value="ECO:0007669"/>
    <property type="project" value="UniProtKB-UniRule"/>
</dbReference>
<keyword evidence="2 10" id="KW-0929">Antimicrobial</keyword>
<dbReference type="Pfam" id="PF00959">
    <property type="entry name" value="Phage_lysozyme"/>
    <property type="match status" value="1"/>
</dbReference>
<comment type="subcellular location">
    <subcellularLocation>
        <location evidence="10">Host cytoplasm</location>
    </subcellularLocation>
    <text evidence="10">The endolysin is cytoplasmic, but can reach the periplasmic space with the help of the holins which disrupt the host cell membrane.</text>
</comment>
<dbReference type="PANTHER" id="PTHR38107:SF3">
    <property type="entry name" value="LYSOZYME RRRD-RELATED"/>
    <property type="match status" value="1"/>
</dbReference>
<evidence type="ECO:0000256" key="6">
    <source>
        <dbReference type="ARBA" id="ARBA00022852"/>
    </source>
</evidence>
<dbReference type="InterPro" id="IPR033907">
    <property type="entry name" value="Endolysin_autolysin"/>
</dbReference>
<evidence type="ECO:0000256" key="2">
    <source>
        <dbReference type="ARBA" id="ARBA00022529"/>
    </source>
</evidence>